<evidence type="ECO:0000256" key="6">
    <source>
        <dbReference type="ARBA" id="ARBA00022842"/>
    </source>
</evidence>
<dbReference type="InterPro" id="IPR008279">
    <property type="entry name" value="PEP-util_enz_mobile_dom"/>
</dbReference>
<dbReference type="SUPFAM" id="SSF52009">
    <property type="entry name" value="Phosphohistidine domain"/>
    <property type="match status" value="1"/>
</dbReference>
<evidence type="ECO:0000256" key="7">
    <source>
        <dbReference type="SAM" id="Coils"/>
    </source>
</evidence>
<sequence length="238" mass="26227">NTILISEEVTATTMMEVPEGRLRGIVSGSGSANSHVAILARALGIPTVMGVAGTPITQLSGKDMIVDGYNGQAYISPPSELKKEFQALAEEEQQLDEELEQLRDLPAETLDGHNVALYMNTGLAIEGGLSLSSGAEGIGLYRTEMPFMLRERFPSEEEQRIMYRQLLNTFSPRPVVMRTLDIGGDKALAYFPVEEENPFLGWRGIRITLDHPDIFLQQIRAMLMASEGLENLSIMLPM</sequence>
<comment type="similarity">
    <text evidence="2">Belongs to the PEP-utilizing enzyme family.</text>
</comment>
<protein>
    <recommendedName>
        <fullName evidence="11">Phosphoenolpyruvate--protein phosphotransferase</fullName>
    </recommendedName>
</protein>
<keyword evidence="3" id="KW-0808">Transferase</keyword>
<dbReference type="InterPro" id="IPR015813">
    <property type="entry name" value="Pyrv/PenolPyrv_kinase-like_dom"/>
</dbReference>
<feature type="non-terminal residue" evidence="10">
    <location>
        <position position="238"/>
    </location>
</feature>
<dbReference type="Gene3D" id="3.20.20.60">
    <property type="entry name" value="Phosphoenolpyruvate-binding domains"/>
    <property type="match status" value="1"/>
</dbReference>
<evidence type="ECO:0000256" key="3">
    <source>
        <dbReference type="ARBA" id="ARBA00022679"/>
    </source>
</evidence>
<evidence type="ECO:0000313" key="10">
    <source>
        <dbReference type="EMBL" id="GAG50895.1"/>
    </source>
</evidence>
<dbReference type="Gene3D" id="3.50.30.10">
    <property type="entry name" value="Phosphohistidine domain"/>
    <property type="match status" value="1"/>
</dbReference>
<dbReference type="PANTHER" id="PTHR46244:SF1">
    <property type="entry name" value="PHOSPHOENOLPYRUVATE-DEPENDENT PHOSPHOTRANSFERASE SYSTEM"/>
    <property type="match status" value="1"/>
</dbReference>
<comment type="caution">
    <text evidence="10">The sequence shown here is derived from an EMBL/GenBank/DDBJ whole genome shotgun (WGS) entry which is preliminary data.</text>
</comment>
<dbReference type="GO" id="GO:0046872">
    <property type="term" value="F:metal ion binding"/>
    <property type="evidence" value="ECO:0007669"/>
    <property type="project" value="UniProtKB-KW"/>
</dbReference>
<dbReference type="InterPro" id="IPR050499">
    <property type="entry name" value="PEP-utilizing_PTS_enzyme"/>
</dbReference>
<dbReference type="AlphaFoldDB" id="X0Y542"/>
<evidence type="ECO:0000256" key="5">
    <source>
        <dbReference type="ARBA" id="ARBA00022777"/>
    </source>
</evidence>
<dbReference type="EMBL" id="BARS01050718">
    <property type="protein sequence ID" value="GAG50895.1"/>
    <property type="molecule type" value="Genomic_DNA"/>
</dbReference>
<dbReference type="InterPro" id="IPR000121">
    <property type="entry name" value="PEP_util_C"/>
</dbReference>
<dbReference type="Pfam" id="PF02896">
    <property type="entry name" value="PEP-utilizers_C"/>
    <property type="match status" value="1"/>
</dbReference>
<feature type="coiled-coil region" evidence="7">
    <location>
        <begin position="81"/>
        <end position="108"/>
    </location>
</feature>
<proteinExistence type="inferred from homology"/>
<organism evidence="10">
    <name type="scientific">marine sediment metagenome</name>
    <dbReference type="NCBI Taxonomy" id="412755"/>
    <lineage>
        <taxon>unclassified sequences</taxon>
        <taxon>metagenomes</taxon>
        <taxon>ecological metagenomes</taxon>
    </lineage>
</organism>
<feature type="non-terminal residue" evidence="10">
    <location>
        <position position="1"/>
    </location>
</feature>
<evidence type="ECO:0000259" key="8">
    <source>
        <dbReference type="Pfam" id="PF00391"/>
    </source>
</evidence>
<feature type="domain" description="PEP-utilising enzyme mobile" evidence="8">
    <location>
        <begin position="2"/>
        <end position="71"/>
    </location>
</feature>
<feature type="domain" description="PEP-utilising enzyme C-terminal" evidence="9">
    <location>
        <begin position="97"/>
        <end position="238"/>
    </location>
</feature>
<reference evidence="10" key="1">
    <citation type="journal article" date="2014" name="Front. Microbiol.">
        <title>High frequency of phylogenetically diverse reductive dehalogenase-homologous genes in deep subseafloor sedimentary metagenomes.</title>
        <authorList>
            <person name="Kawai M."/>
            <person name="Futagami T."/>
            <person name="Toyoda A."/>
            <person name="Takaki Y."/>
            <person name="Nishi S."/>
            <person name="Hori S."/>
            <person name="Arai W."/>
            <person name="Tsubouchi T."/>
            <person name="Morono Y."/>
            <person name="Uchiyama I."/>
            <person name="Ito T."/>
            <person name="Fujiyama A."/>
            <person name="Inagaki F."/>
            <person name="Takami H."/>
        </authorList>
    </citation>
    <scope>NUCLEOTIDE SEQUENCE</scope>
    <source>
        <strain evidence="10">Expedition CK06-06</strain>
    </source>
</reference>
<evidence type="ECO:0000256" key="2">
    <source>
        <dbReference type="ARBA" id="ARBA00007837"/>
    </source>
</evidence>
<name>X0Y542_9ZZZZ</name>
<accession>X0Y542</accession>
<dbReference type="PANTHER" id="PTHR46244">
    <property type="entry name" value="PHOSPHOENOLPYRUVATE-PROTEIN PHOSPHOTRANSFERASE"/>
    <property type="match status" value="1"/>
</dbReference>
<evidence type="ECO:0000256" key="1">
    <source>
        <dbReference type="ARBA" id="ARBA00001946"/>
    </source>
</evidence>
<keyword evidence="6" id="KW-0460">Magnesium</keyword>
<dbReference type="InterPro" id="IPR036637">
    <property type="entry name" value="Phosphohistidine_dom_sf"/>
</dbReference>
<keyword evidence="5" id="KW-0418">Kinase</keyword>
<keyword evidence="7" id="KW-0175">Coiled coil</keyword>
<dbReference type="GO" id="GO:0016301">
    <property type="term" value="F:kinase activity"/>
    <property type="evidence" value="ECO:0007669"/>
    <property type="project" value="UniProtKB-KW"/>
</dbReference>
<dbReference type="Pfam" id="PF00391">
    <property type="entry name" value="PEP-utilizers"/>
    <property type="match status" value="1"/>
</dbReference>
<evidence type="ECO:0008006" key="11">
    <source>
        <dbReference type="Google" id="ProtNLM"/>
    </source>
</evidence>
<evidence type="ECO:0000256" key="4">
    <source>
        <dbReference type="ARBA" id="ARBA00022723"/>
    </source>
</evidence>
<gene>
    <name evidence="10" type="ORF">S01H1_75662</name>
</gene>
<dbReference type="InterPro" id="IPR040442">
    <property type="entry name" value="Pyrv_kinase-like_dom_sf"/>
</dbReference>
<comment type="cofactor">
    <cofactor evidence="1">
        <name>Mg(2+)</name>
        <dbReference type="ChEBI" id="CHEBI:18420"/>
    </cofactor>
</comment>
<dbReference type="SUPFAM" id="SSF51621">
    <property type="entry name" value="Phosphoenolpyruvate/pyruvate domain"/>
    <property type="match status" value="1"/>
</dbReference>
<evidence type="ECO:0000259" key="9">
    <source>
        <dbReference type="Pfam" id="PF02896"/>
    </source>
</evidence>
<keyword evidence="4" id="KW-0479">Metal-binding</keyword>